<evidence type="ECO:0000256" key="8">
    <source>
        <dbReference type="RuleBase" id="RU000461"/>
    </source>
</evidence>
<evidence type="ECO:0000256" key="7">
    <source>
        <dbReference type="PIRSR" id="PIRSR602401-1"/>
    </source>
</evidence>
<evidence type="ECO:0000313" key="10">
    <source>
        <dbReference type="Proteomes" id="UP000276133"/>
    </source>
</evidence>
<dbReference type="Pfam" id="PF00067">
    <property type="entry name" value="p450"/>
    <property type="match status" value="1"/>
</dbReference>
<feature type="binding site" description="axial binding residue" evidence="7">
    <location>
        <position position="242"/>
    </location>
    <ligand>
        <name>heme</name>
        <dbReference type="ChEBI" id="CHEBI:30413"/>
    </ligand>
    <ligandPart>
        <name>Fe</name>
        <dbReference type="ChEBI" id="CHEBI:18248"/>
    </ligandPart>
</feature>
<comment type="function">
    <text evidence="6">Cytochromes P450 are a group of heme-thiolate monooxygenases. They oxidize a variety of structurally unrelated compounds, including steroids, fatty acids, and xenobiotics.</text>
</comment>
<gene>
    <name evidence="9" type="ORF">BpHYR1_012545</name>
</gene>
<comment type="caution">
    <text evidence="9">The sequence shown here is derived from an EMBL/GenBank/DDBJ whole genome shotgun (WGS) entry which is preliminary data.</text>
</comment>
<dbReference type="InterPro" id="IPR050705">
    <property type="entry name" value="Cytochrome_P450_3A"/>
</dbReference>
<name>A0A3M7PIZ0_BRAPC</name>
<dbReference type="PRINTS" id="PR00463">
    <property type="entry name" value="EP450I"/>
</dbReference>
<keyword evidence="4 8" id="KW-0560">Oxidoreductase</keyword>
<dbReference type="SUPFAM" id="SSF48264">
    <property type="entry name" value="Cytochrome P450"/>
    <property type="match status" value="1"/>
</dbReference>
<dbReference type="PRINTS" id="PR00385">
    <property type="entry name" value="P450"/>
</dbReference>
<evidence type="ECO:0000256" key="3">
    <source>
        <dbReference type="ARBA" id="ARBA00022723"/>
    </source>
</evidence>
<comment type="cofactor">
    <cofactor evidence="7">
        <name>heme</name>
        <dbReference type="ChEBI" id="CHEBI:30413"/>
    </cofactor>
</comment>
<dbReference type="STRING" id="10195.A0A3M7PIZ0"/>
<sequence>MNINPKIDLNLIKQIERGNLPDSNNPLRIKLSDSHELLLDELIGFKLKPIALFEQQCIAATIDGFRSPTAAFSYETQIKKHPEYLTLTSNNLLSQFKSGRQKFMFAGYETTSTTLTYASFILAKNSEEQQKLYDLLKSEFDSEDYINPDSVQKIEYLDWFVKEVLRIYPIVNTAVGRRWTKSTVVKGIDIPEDTVIVVDVMSLHFDPELWGPVDPNEFHPLRHDTKRNPLAFMAFGNGPRNCIGMQFAMLEPKIALRGLKIILKLYSKKG</sequence>
<reference evidence="9 10" key="1">
    <citation type="journal article" date="2018" name="Sci. Rep.">
        <title>Genomic signatures of local adaptation to the degree of environmental predictability in rotifers.</title>
        <authorList>
            <person name="Franch-Gras L."/>
            <person name="Hahn C."/>
            <person name="Garcia-Roger E.M."/>
            <person name="Carmona M.J."/>
            <person name="Serra M."/>
            <person name="Gomez A."/>
        </authorList>
    </citation>
    <scope>NUCLEOTIDE SEQUENCE [LARGE SCALE GENOMIC DNA]</scope>
    <source>
        <strain evidence="9">HYR1</strain>
    </source>
</reference>
<keyword evidence="3 7" id="KW-0479">Metal-binding</keyword>
<evidence type="ECO:0000256" key="2">
    <source>
        <dbReference type="ARBA" id="ARBA00022617"/>
    </source>
</evidence>
<dbReference type="GO" id="GO:0005506">
    <property type="term" value="F:iron ion binding"/>
    <property type="evidence" value="ECO:0007669"/>
    <property type="project" value="InterPro"/>
</dbReference>
<evidence type="ECO:0000256" key="5">
    <source>
        <dbReference type="ARBA" id="ARBA00023004"/>
    </source>
</evidence>
<protein>
    <submittedName>
        <fullName evidence="9">Cytochrome P450 3A29-like</fullName>
    </submittedName>
</protein>
<evidence type="ECO:0000256" key="6">
    <source>
        <dbReference type="ARBA" id="ARBA00043906"/>
    </source>
</evidence>
<proteinExistence type="inferred from homology"/>
<keyword evidence="2 7" id="KW-0349">Heme</keyword>
<comment type="similarity">
    <text evidence="1 8">Belongs to the cytochrome P450 family.</text>
</comment>
<keyword evidence="5 7" id="KW-0408">Iron</keyword>
<dbReference type="InterPro" id="IPR017972">
    <property type="entry name" value="Cyt_P450_CS"/>
</dbReference>
<dbReference type="OrthoDB" id="1470350at2759"/>
<dbReference type="InterPro" id="IPR002401">
    <property type="entry name" value="Cyt_P450_E_grp-I"/>
</dbReference>
<accession>A0A3M7PIZ0</accession>
<keyword evidence="10" id="KW-1185">Reference proteome</keyword>
<dbReference type="GO" id="GO:0008395">
    <property type="term" value="F:steroid hydroxylase activity"/>
    <property type="evidence" value="ECO:0007669"/>
    <property type="project" value="TreeGrafter"/>
</dbReference>
<dbReference type="InterPro" id="IPR036396">
    <property type="entry name" value="Cyt_P450_sf"/>
</dbReference>
<evidence type="ECO:0000313" key="9">
    <source>
        <dbReference type="EMBL" id="RMZ99029.1"/>
    </source>
</evidence>
<dbReference type="PROSITE" id="PS00086">
    <property type="entry name" value="CYTOCHROME_P450"/>
    <property type="match status" value="1"/>
</dbReference>
<dbReference type="PANTHER" id="PTHR24302">
    <property type="entry name" value="CYTOCHROME P450 FAMILY 3"/>
    <property type="match status" value="1"/>
</dbReference>
<evidence type="ECO:0000256" key="4">
    <source>
        <dbReference type="ARBA" id="ARBA00023002"/>
    </source>
</evidence>
<evidence type="ECO:0000256" key="1">
    <source>
        <dbReference type="ARBA" id="ARBA00010617"/>
    </source>
</evidence>
<keyword evidence="8" id="KW-0503">Monooxygenase</keyword>
<dbReference type="GO" id="GO:0016705">
    <property type="term" value="F:oxidoreductase activity, acting on paired donors, with incorporation or reduction of molecular oxygen"/>
    <property type="evidence" value="ECO:0007669"/>
    <property type="project" value="InterPro"/>
</dbReference>
<dbReference type="Gene3D" id="1.10.630.10">
    <property type="entry name" value="Cytochrome P450"/>
    <property type="match status" value="1"/>
</dbReference>
<dbReference type="PANTHER" id="PTHR24302:SF15">
    <property type="entry name" value="FATTY-ACID PEROXYGENASE"/>
    <property type="match status" value="1"/>
</dbReference>
<dbReference type="GO" id="GO:0020037">
    <property type="term" value="F:heme binding"/>
    <property type="evidence" value="ECO:0007669"/>
    <property type="project" value="InterPro"/>
</dbReference>
<dbReference type="EMBL" id="REGN01010439">
    <property type="protein sequence ID" value="RMZ99029.1"/>
    <property type="molecule type" value="Genomic_DNA"/>
</dbReference>
<dbReference type="InterPro" id="IPR001128">
    <property type="entry name" value="Cyt_P450"/>
</dbReference>
<dbReference type="AlphaFoldDB" id="A0A3M7PIZ0"/>
<dbReference type="Proteomes" id="UP000276133">
    <property type="component" value="Unassembled WGS sequence"/>
</dbReference>
<organism evidence="9 10">
    <name type="scientific">Brachionus plicatilis</name>
    <name type="common">Marine rotifer</name>
    <name type="synonym">Brachionus muelleri</name>
    <dbReference type="NCBI Taxonomy" id="10195"/>
    <lineage>
        <taxon>Eukaryota</taxon>
        <taxon>Metazoa</taxon>
        <taxon>Spiralia</taxon>
        <taxon>Gnathifera</taxon>
        <taxon>Rotifera</taxon>
        <taxon>Eurotatoria</taxon>
        <taxon>Monogononta</taxon>
        <taxon>Pseudotrocha</taxon>
        <taxon>Ploima</taxon>
        <taxon>Brachionidae</taxon>
        <taxon>Brachionus</taxon>
    </lineage>
</organism>